<keyword evidence="4" id="KW-1185">Reference proteome</keyword>
<feature type="compositionally biased region" description="Basic and acidic residues" evidence="2">
    <location>
        <begin position="708"/>
        <end position="729"/>
    </location>
</feature>
<feature type="region of interest" description="Disordered" evidence="2">
    <location>
        <begin position="1734"/>
        <end position="1831"/>
    </location>
</feature>
<dbReference type="Pfam" id="PF25817">
    <property type="entry name" value="ICE1_C"/>
    <property type="match status" value="1"/>
</dbReference>
<feature type="compositionally biased region" description="Low complexity" evidence="2">
    <location>
        <begin position="1618"/>
        <end position="1631"/>
    </location>
</feature>
<evidence type="ECO:0000259" key="3">
    <source>
        <dbReference type="Pfam" id="PF25817"/>
    </source>
</evidence>
<feature type="region of interest" description="Disordered" evidence="2">
    <location>
        <begin position="1227"/>
        <end position="1290"/>
    </location>
</feature>
<feature type="compositionally biased region" description="Polar residues" evidence="2">
    <location>
        <begin position="1734"/>
        <end position="1743"/>
    </location>
</feature>
<feature type="compositionally biased region" description="Polar residues" evidence="2">
    <location>
        <begin position="1234"/>
        <end position="1245"/>
    </location>
</feature>
<gene>
    <name evidence="5" type="primary">ICE1</name>
</gene>
<evidence type="ECO:0000313" key="4">
    <source>
        <dbReference type="Proteomes" id="UP000189704"/>
    </source>
</evidence>
<evidence type="ECO:0000256" key="2">
    <source>
        <dbReference type="SAM" id="MobiDB-lite"/>
    </source>
</evidence>
<feature type="domain" description="Little elongation complex subunit 1 C-terminal" evidence="3">
    <location>
        <begin position="1991"/>
        <end position="2183"/>
    </location>
</feature>
<feature type="region of interest" description="Disordered" evidence="2">
    <location>
        <begin position="706"/>
        <end position="765"/>
    </location>
</feature>
<dbReference type="CTD" id="23379"/>
<feature type="compositionally biased region" description="Basic and acidic residues" evidence="2">
    <location>
        <begin position="335"/>
        <end position="350"/>
    </location>
</feature>
<accession>A0A3Q0DUS5</accession>
<feature type="compositionally biased region" description="Polar residues" evidence="2">
    <location>
        <begin position="304"/>
        <end position="315"/>
    </location>
</feature>
<feature type="compositionally biased region" description="Polar residues" evidence="2">
    <location>
        <begin position="918"/>
        <end position="927"/>
    </location>
</feature>
<feature type="compositionally biased region" description="Low complexity" evidence="2">
    <location>
        <begin position="1564"/>
        <end position="1597"/>
    </location>
</feature>
<keyword evidence="1" id="KW-0175">Coiled coil</keyword>
<feature type="compositionally biased region" description="Basic and acidic residues" evidence="2">
    <location>
        <begin position="1266"/>
        <end position="1276"/>
    </location>
</feature>
<feature type="region of interest" description="Disordered" evidence="2">
    <location>
        <begin position="271"/>
        <end position="350"/>
    </location>
</feature>
<proteinExistence type="predicted"/>
<dbReference type="GeneID" id="103254737"/>
<name>A0A3Q0DUS5_CARSF</name>
<dbReference type="InterPro" id="IPR057881">
    <property type="entry name" value="ICE1_C"/>
</dbReference>
<reference evidence="5" key="1">
    <citation type="submission" date="2025-08" db="UniProtKB">
        <authorList>
            <consortium name="RefSeq"/>
        </authorList>
    </citation>
    <scope>IDENTIFICATION</scope>
</reference>
<feature type="compositionally biased region" description="Polar residues" evidence="2">
    <location>
        <begin position="1492"/>
        <end position="1515"/>
    </location>
</feature>
<feature type="region of interest" description="Disordered" evidence="2">
    <location>
        <begin position="1049"/>
        <end position="1070"/>
    </location>
</feature>
<feature type="compositionally biased region" description="Polar residues" evidence="2">
    <location>
        <begin position="1523"/>
        <end position="1532"/>
    </location>
</feature>
<feature type="coiled-coil region" evidence="1">
    <location>
        <begin position="8"/>
        <end position="108"/>
    </location>
</feature>
<feature type="compositionally biased region" description="Polar residues" evidence="2">
    <location>
        <begin position="730"/>
        <end position="746"/>
    </location>
</feature>
<dbReference type="STRING" id="1868482.ENSTSYP00000018108"/>
<dbReference type="RefSeq" id="XP_021565508.1">
    <property type="nucleotide sequence ID" value="XM_021709833.1"/>
</dbReference>
<feature type="compositionally biased region" description="Polar residues" evidence="2">
    <location>
        <begin position="1414"/>
        <end position="1432"/>
    </location>
</feature>
<protein>
    <submittedName>
        <fullName evidence="5">Little elongation complex subunit 1</fullName>
    </submittedName>
</protein>
<organism evidence="4 5">
    <name type="scientific">Carlito syrichta</name>
    <name type="common">Philippine tarsier</name>
    <name type="synonym">Tarsius syrichta</name>
    <dbReference type="NCBI Taxonomy" id="1868482"/>
    <lineage>
        <taxon>Eukaryota</taxon>
        <taxon>Metazoa</taxon>
        <taxon>Chordata</taxon>
        <taxon>Craniata</taxon>
        <taxon>Vertebrata</taxon>
        <taxon>Euteleostomi</taxon>
        <taxon>Mammalia</taxon>
        <taxon>Eutheria</taxon>
        <taxon>Euarchontoglires</taxon>
        <taxon>Primates</taxon>
        <taxon>Haplorrhini</taxon>
        <taxon>Tarsiiformes</taxon>
        <taxon>Tarsiidae</taxon>
        <taxon>Carlito</taxon>
    </lineage>
</organism>
<feature type="region of interest" description="Disordered" evidence="2">
    <location>
        <begin position="1472"/>
        <end position="1631"/>
    </location>
</feature>
<feature type="region of interest" description="Disordered" evidence="2">
    <location>
        <begin position="1398"/>
        <end position="1443"/>
    </location>
</feature>
<feature type="compositionally biased region" description="Low complexity" evidence="2">
    <location>
        <begin position="278"/>
        <end position="291"/>
    </location>
</feature>
<dbReference type="KEGG" id="csyr:103254737"/>
<dbReference type="PANTHER" id="PTHR11852:SF4">
    <property type="entry name" value="LITTLE ELONGATION COMPLEX SUBUNIT 1"/>
    <property type="match status" value="1"/>
</dbReference>
<feature type="compositionally biased region" description="Basic and acidic residues" evidence="2">
    <location>
        <begin position="1744"/>
        <end position="1759"/>
    </location>
</feature>
<feature type="region of interest" description="Disordered" evidence="2">
    <location>
        <begin position="789"/>
        <end position="814"/>
    </location>
</feature>
<evidence type="ECO:0000313" key="5">
    <source>
        <dbReference type="RefSeq" id="XP_021565508.1"/>
    </source>
</evidence>
<feature type="region of interest" description="Disordered" evidence="2">
    <location>
        <begin position="906"/>
        <end position="945"/>
    </location>
</feature>
<dbReference type="PANTHER" id="PTHR11852">
    <property type="entry name" value="PLATELET-ACTIVATING FACTOR ACETYLHYDROLASE"/>
    <property type="match status" value="1"/>
</dbReference>
<sequence length="2192" mass="238445">MLQKISPLQKCQEELGSLKAELEEKKSSLKLYQDTHQEYARVKEECLKSDAQKKKLEAKVKKLEEAAVKQTQDFKQLRNEKKILEKEFKKTQERLDEFSKQKNEKELKHIGTQISSDSYGSIDKRKVKLLLKELWLCVNTTHRLPGEGSRCVPETPVKEITESRAPGEDDMLPPAQGSPLGTSDVQTCFTKLSMEIQGDFSSCKNVEKERPGRLHYRTDRLFNEDGNPEVLMPGHSDSDSTGFSDHDHFLDDDLQAAIDFFKRPPPLLSPVPSPPLASSPHLGSLPSSLEPENYFGECIDSSDNDSAQPRNSAESVSEDDMTASQNYFGSLGKSKGSDAREERPKSHEARQTLNTLGGNTVTTVGFGTFTATLREPSATYSLAGEKHWTVSSQFMSDRKRDILHAAKRQTEVREMDKSVQTEEILHQCSPSLCIGKSSGRPTQEKGAATGKAELVCTPLGKRPLSEVIKSGEKSLLPKMIGSPKSELTTWTLTNEITSESDCITVSDHFQRLSKEMEKEKEDLQGFILGESPESEDDAGDAMDVETSFSSSSTLVTLSVCSTPQSSGIEYGDDRNIPTKVFSTELHHSEQKLQTKTLGTLHLQSEPPECPMGGRNLENSSRALSPELGASNFNDQRSSEIAHSKVVKSMTKIHSLSQSVFMKATKDRQCESQDSRAKLPLCKPGFTSVAGSQAGLSKSLDFVKSTSWHHSDLLHRSEERPRSKSEHEQKTNNQLQKPTPSLQNRGSTPKLGSPREDNNPVEFKTASLLPNQVSVITKQARPEKIKSASLEHLRPHGNEPALVTENSNNGTDQVSSVTQYGVKEDTTQDTKEVAAVKSPSPGISSSRRKLDLCSPGGSSLVEYSDCSTNDRLSFSSENILLQNQDMAGEAAVQSEVQKQRQLLHAVDTDSSGVGGSEQLPATQVTTPGSVPVEETPCGDPGASSGKTLASLAFASDSPSTPQDADELQKLTSKTGGTFPEWFTTTGTAFSSAFCRKDGETQDVSQSSLPGTLHCYTGIREGGDEDTEVESEAFSCSEGEHEPEAVVGCEQHSGTAADSQKDSGDADAGAAETKPSLELAYLTSALQDFNISTFSELDRLSTSEVVMFLESCQLGDYSSGDSVSECSSKGTLNKEMNKELKQSEISGDKYRKQPCEEETLGISEEWIESEEENCSLKNASQLTQSSLETLSEVLSKIGQELQTSHEDCSGKDTGNLLLLDIQNNMATENVEEKVSSQEATGSPSHSSEPAPLPTDLDTSCSSAISGRPSEDILSRPEENSDANRQTSGEEGLEKPVELAVLCSDSIAEPRTEQSLCSEAETTFQCQISTVTSEVINVLINKGQNLVIEKGDNWTIISGIAVLPHVDQVTLFDTSGDMPVSQDQGELEAVCIPVTFAEKSPGTSHTGPPFQEPACGSNLSCPQEDVSSSGQSTNFDKSRLRNRPVKPSVRISSKIYDQDFEAQTVASDHTYYNSKLETSGKNKSRSKISNKDQASKSVKTSLSSKAETHQSEISQSFSGEKGSVKAQRSQTQTILANADTSTPTDCSPDTLSKIRQEVGPPLPPLLAPLIATPPRTSQPLSPLVSSSSPSSPTSPGQISPLSEIPVPPALSPWPEDPRCASPPGSSPSPSVVSAGDRIVSSPLQFCAATPKHALPVPGRLPPCASGHAAAGGPQENSVKILDTMYPELSARARTLNILKGNIQLTRGPSADCKNLPGPVSAMKGFKALTSASTAFVKAGSSTGGDSNQEKSRDLGTHQDSGGKRTLLASTLRSAKRLRLDGGSPEPGARGATAERPPGSLRRTLSPAEVVTTDEERTCSSPATKAASHLPLNPQETVESHDKAIANALKKIAEFSFDLLPVIRSHVYVGNISKKPVMRDQEKEVVYEFSTTKKHLAECLLHSILSELKIQKLSTDHNYIHALCRVYVGICRQLGDLERARLFCYSLLKEDFPESEKLTLFIANMWHDVFLSQSVINKAMQLVARQRAKGEVLNCLRAFLNWEKNAPVDVGFMVSKLLLTIQLCPKTEFQSSEKFGEDLSDNTWEYIFAIDLLCCHQKWIWTHDNIISKELWPVMDKWIKYRKGHANIAYTPDIIIASILRLIGRLGQLGLKEGFPSAVKNISSVIGMFIQHAQDEDIPWGIQLAAVYALCDLSPSNPLEISKILEAWRREASQSIPSAIVSYLEEVNALSAEGLG</sequence>
<evidence type="ECO:0000256" key="1">
    <source>
        <dbReference type="SAM" id="Coils"/>
    </source>
</evidence>
<dbReference type="OrthoDB" id="2238957at2759"/>
<feature type="compositionally biased region" description="Low complexity" evidence="2">
    <location>
        <begin position="1536"/>
        <end position="1547"/>
    </location>
</feature>
<dbReference type="Proteomes" id="UP000189704">
    <property type="component" value="Unplaced"/>
</dbReference>
<feature type="compositionally biased region" description="Polar residues" evidence="2">
    <location>
        <begin position="803"/>
        <end position="814"/>
    </location>
</feature>